<accession>A0A9P7AY95</accession>
<keyword evidence="5" id="KW-1185">Reference proteome</keyword>
<organism evidence="4 5">
    <name type="scientific">Hyphodiscus hymeniophilus</name>
    <dbReference type="NCBI Taxonomy" id="353542"/>
    <lineage>
        <taxon>Eukaryota</taxon>
        <taxon>Fungi</taxon>
        <taxon>Dikarya</taxon>
        <taxon>Ascomycota</taxon>
        <taxon>Pezizomycotina</taxon>
        <taxon>Leotiomycetes</taxon>
        <taxon>Helotiales</taxon>
        <taxon>Hyphodiscaceae</taxon>
        <taxon>Hyphodiscus</taxon>
    </lineage>
</organism>
<dbReference type="SUPFAM" id="SSF52283">
    <property type="entry name" value="Formate/glycerate dehydrogenase catalytic domain-like"/>
    <property type="match status" value="1"/>
</dbReference>
<dbReference type="CDD" id="cd12163">
    <property type="entry name" value="2-Hacid_dh_5"/>
    <property type="match status" value="1"/>
</dbReference>
<evidence type="ECO:0000259" key="3">
    <source>
        <dbReference type="Pfam" id="PF02826"/>
    </source>
</evidence>
<feature type="domain" description="D-isomer specific 2-hydroxyacid dehydrogenase NAD-binding" evidence="3">
    <location>
        <begin position="226"/>
        <end position="329"/>
    </location>
</feature>
<reference evidence="4" key="1">
    <citation type="submission" date="2019-07" db="EMBL/GenBank/DDBJ databases">
        <title>Hyphodiscus hymeniophilus genome sequencing and assembly.</title>
        <authorList>
            <person name="Kramer G."/>
            <person name="Nodwell J."/>
        </authorList>
    </citation>
    <scope>NUCLEOTIDE SEQUENCE</scope>
    <source>
        <strain evidence="4">ATCC 34498</strain>
    </source>
</reference>
<dbReference type="InterPro" id="IPR029752">
    <property type="entry name" value="D-isomer_DH_CS1"/>
</dbReference>
<comment type="caution">
    <text evidence="4">The sequence shown here is derived from an EMBL/GenBank/DDBJ whole genome shotgun (WGS) entry which is preliminary data.</text>
</comment>
<dbReference type="PROSITE" id="PS00065">
    <property type="entry name" value="D_2_HYDROXYACID_DH_1"/>
    <property type="match status" value="1"/>
</dbReference>
<protein>
    <submittedName>
        <fullName evidence="4">D-specific 2-hydroxyacid dehydrogenase</fullName>
    </submittedName>
</protein>
<evidence type="ECO:0000256" key="2">
    <source>
        <dbReference type="ARBA" id="ARBA00023027"/>
    </source>
</evidence>
<evidence type="ECO:0000313" key="5">
    <source>
        <dbReference type="Proteomes" id="UP000785200"/>
    </source>
</evidence>
<dbReference type="PANTHER" id="PTHR43333:SF1">
    <property type="entry name" value="D-ISOMER SPECIFIC 2-HYDROXYACID DEHYDROGENASE NAD-BINDING DOMAIN-CONTAINING PROTEIN"/>
    <property type="match status" value="1"/>
</dbReference>
<gene>
    <name evidence="4" type="ORF">D0Z07_3701</name>
</gene>
<dbReference type="Proteomes" id="UP000785200">
    <property type="component" value="Unassembled WGS sequence"/>
</dbReference>
<keyword evidence="2" id="KW-0520">NAD</keyword>
<keyword evidence="1" id="KW-0560">Oxidoreductase</keyword>
<dbReference type="OrthoDB" id="298012at2759"/>
<dbReference type="GO" id="GO:0051287">
    <property type="term" value="F:NAD binding"/>
    <property type="evidence" value="ECO:0007669"/>
    <property type="project" value="InterPro"/>
</dbReference>
<dbReference type="AlphaFoldDB" id="A0A9P7AY95"/>
<dbReference type="GO" id="GO:0016491">
    <property type="term" value="F:oxidoreductase activity"/>
    <property type="evidence" value="ECO:0007669"/>
    <property type="project" value="UniProtKB-KW"/>
</dbReference>
<dbReference type="SUPFAM" id="SSF51735">
    <property type="entry name" value="NAD(P)-binding Rossmann-fold domains"/>
    <property type="match status" value="1"/>
</dbReference>
<dbReference type="InterPro" id="IPR006140">
    <property type="entry name" value="D-isomer_DH_NAD-bd"/>
</dbReference>
<dbReference type="Gene3D" id="3.40.50.720">
    <property type="entry name" value="NAD(P)-binding Rossmann-like Domain"/>
    <property type="match status" value="2"/>
</dbReference>
<dbReference type="EMBL" id="VNKQ01000007">
    <property type="protein sequence ID" value="KAG0649769.1"/>
    <property type="molecule type" value="Genomic_DNA"/>
</dbReference>
<dbReference type="Pfam" id="PF02826">
    <property type="entry name" value="2-Hacid_dh_C"/>
    <property type="match status" value="2"/>
</dbReference>
<evidence type="ECO:0000256" key="1">
    <source>
        <dbReference type="ARBA" id="ARBA00023002"/>
    </source>
</evidence>
<name>A0A9P7AY95_9HELO</name>
<feature type="domain" description="D-isomer specific 2-hydroxyacid dehydrogenase NAD-binding" evidence="3">
    <location>
        <begin position="127"/>
        <end position="200"/>
    </location>
</feature>
<dbReference type="InterPro" id="IPR036291">
    <property type="entry name" value="NAD(P)-bd_dom_sf"/>
</dbReference>
<sequence length="366" mass="40880">MGEAWTAEQERVLCILPFPEPTELIESIEKKHPNVKFLYHTLNWLPKSQPFPQAEIDEKYPWKEATILCTFTALPSDPKIAPNLRFIHFLSAGTDHVSKTPIYRNSDITLTTSSGIHGPQIAEWVIMQILNHSHSEKKLIEWQNQHKWGAHQEIGFARDSVGQRLGVLGYGSIGRQTAKVAKAMGMDIIAFTASPRKTPESKKDSGYIVPGTGDPDGTLPSAWYSGLDKQSLHNFLKQDIDVLLVAVPLTEQTRHFIGKEEFEILGKKNAFIANIARGSILQQDDLIAALKKKEGGLRGAALDVTDPEPLNEESELWDLENVAVTPHVSGMGTTYQERSFAILERNLTNLENGKPLINVVDRKRGY</sequence>
<dbReference type="PANTHER" id="PTHR43333">
    <property type="entry name" value="2-HACID_DH_C DOMAIN-CONTAINING PROTEIN"/>
    <property type="match status" value="1"/>
</dbReference>
<proteinExistence type="predicted"/>
<evidence type="ECO:0000313" key="4">
    <source>
        <dbReference type="EMBL" id="KAG0649769.1"/>
    </source>
</evidence>